<sequence length="136" mass="14091">MAATPCGARDAHRILAAAADLVRTTPDAVAAAVVEGSCGTPVPVHVERAVRRAMEAARTSGRPAGPLVGILPARTRVEEVLTRLRGCRARLGVAPEDPAALRAMDDAAYTLCVLMGRSTVHEALLAAEAHLARPAT</sequence>
<evidence type="ECO:0000313" key="2">
    <source>
        <dbReference type="Proteomes" id="UP001519310"/>
    </source>
</evidence>
<name>A0ABS4LFL7_STRAV</name>
<keyword evidence="2" id="KW-1185">Reference proteome</keyword>
<comment type="caution">
    <text evidence="1">The sequence shown here is derived from an EMBL/GenBank/DDBJ whole genome shotgun (WGS) entry which is preliminary data.</text>
</comment>
<accession>A0ABS4LFL7</accession>
<protein>
    <recommendedName>
        <fullName evidence="3">DUF5133 domain-containing protein</fullName>
    </recommendedName>
</protein>
<evidence type="ECO:0000313" key="1">
    <source>
        <dbReference type="EMBL" id="MBP2040930.1"/>
    </source>
</evidence>
<proteinExistence type="predicted"/>
<dbReference type="EMBL" id="JAGGLQ010000020">
    <property type="protein sequence ID" value="MBP2040930.1"/>
    <property type="molecule type" value="Genomic_DNA"/>
</dbReference>
<organism evidence="1 2">
    <name type="scientific">Streptomyces avidinii</name>
    <dbReference type="NCBI Taxonomy" id="1895"/>
    <lineage>
        <taxon>Bacteria</taxon>
        <taxon>Bacillati</taxon>
        <taxon>Actinomycetota</taxon>
        <taxon>Actinomycetes</taxon>
        <taxon>Kitasatosporales</taxon>
        <taxon>Streptomycetaceae</taxon>
        <taxon>Streptomyces</taxon>
    </lineage>
</organism>
<dbReference type="Proteomes" id="UP001519310">
    <property type="component" value="Unassembled WGS sequence"/>
</dbReference>
<evidence type="ECO:0008006" key="3">
    <source>
        <dbReference type="Google" id="ProtNLM"/>
    </source>
</evidence>
<dbReference type="InterPro" id="IPR033457">
    <property type="entry name" value="DUF5133"/>
</dbReference>
<gene>
    <name evidence="1" type="ORF">J2Z77_006787</name>
</gene>
<reference evidence="1 2" key="1">
    <citation type="submission" date="2021-03" db="EMBL/GenBank/DDBJ databases">
        <title>Genomic Encyclopedia of Type Strains, Phase IV (KMG-IV): sequencing the most valuable type-strain genomes for metagenomic binning, comparative biology and taxonomic classification.</title>
        <authorList>
            <person name="Goeker M."/>
        </authorList>
    </citation>
    <scope>NUCLEOTIDE SEQUENCE [LARGE SCALE GENOMIC DNA]</scope>
    <source>
        <strain evidence="1 2">DSM 40526</strain>
    </source>
</reference>
<dbReference type="Pfam" id="PF17196">
    <property type="entry name" value="DUF5133"/>
    <property type="match status" value="1"/>
</dbReference>